<evidence type="ECO:0000256" key="5">
    <source>
        <dbReference type="ARBA" id="ARBA00023136"/>
    </source>
</evidence>
<proteinExistence type="predicted"/>
<evidence type="ECO:0000256" key="2">
    <source>
        <dbReference type="ARBA" id="ARBA00022475"/>
    </source>
</evidence>
<keyword evidence="8" id="KW-1185">Reference proteome</keyword>
<keyword evidence="2" id="KW-1003">Cell membrane</keyword>
<gene>
    <name evidence="7" type="ORF">QRD43_17525</name>
</gene>
<feature type="transmembrane region" description="Helical" evidence="6">
    <location>
        <begin position="286"/>
        <end position="308"/>
    </location>
</feature>
<feature type="transmembrane region" description="Helical" evidence="6">
    <location>
        <begin position="93"/>
        <end position="114"/>
    </location>
</feature>
<dbReference type="PROSITE" id="PS51257">
    <property type="entry name" value="PROKAR_LIPOPROTEIN"/>
    <property type="match status" value="1"/>
</dbReference>
<evidence type="ECO:0000313" key="7">
    <source>
        <dbReference type="EMBL" id="MDL5033715.1"/>
    </source>
</evidence>
<comment type="caution">
    <text evidence="7">The sequence shown here is derived from an EMBL/GenBank/DDBJ whole genome shotgun (WGS) entry which is preliminary data.</text>
</comment>
<name>A0ABT7LNI6_9BURK</name>
<dbReference type="InterPro" id="IPR001851">
    <property type="entry name" value="ABC_transp_permease"/>
</dbReference>
<keyword evidence="4 6" id="KW-1133">Transmembrane helix</keyword>
<evidence type="ECO:0000256" key="6">
    <source>
        <dbReference type="SAM" id="Phobius"/>
    </source>
</evidence>
<dbReference type="PANTHER" id="PTHR30482">
    <property type="entry name" value="HIGH-AFFINITY BRANCHED-CHAIN AMINO ACID TRANSPORT SYSTEM PERMEASE"/>
    <property type="match status" value="1"/>
</dbReference>
<dbReference type="PANTHER" id="PTHR30482:SF10">
    <property type="entry name" value="HIGH-AFFINITY BRANCHED-CHAIN AMINO ACID TRANSPORT PROTEIN BRAE"/>
    <property type="match status" value="1"/>
</dbReference>
<organism evidence="7 8">
    <name type="scientific">Roseateles subflavus</name>
    <dbReference type="NCBI Taxonomy" id="3053353"/>
    <lineage>
        <taxon>Bacteria</taxon>
        <taxon>Pseudomonadati</taxon>
        <taxon>Pseudomonadota</taxon>
        <taxon>Betaproteobacteria</taxon>
        <taxon>Burkholderiales</taxon>
        <taxon>Sphaerotilaceae</taxon>
        <taxon>Roseateles</taxon>
    </lineage>
</organism>
<keyword evidence="5 6" id="KW-0472">Membrane</keyword>
<sequence length="337" mass="34840">MRRPGRPTVFDGRSGGYLLLVMAVLAAVAAACFGTSIYLHEVLIVAVLHAQYAASWDLFSGPTELDNFGHALFIGMAAYGSALLGRHLGLSPWLSVPAGAVAAALLGAAIGGLTLRLRGPYFSLATLACAAVGFKLAYLLSGVTGGEEGLSGLRSFTGEARSDLLVCLLFFSMSMGAMLAFQRSRRGLILRATRHNEEAAQACGLDTARCKVEAFTLSGFLAGIGGGLHGHTQMQVNPELLAGSLCVLVVLLATIGGRGTLVGPALAAATLTLVNEGLRAAEPYRALLFTGLLIALVCLFPDGLAAAVRRVVGPGRAAAGRAGAHPHDHEHDIREAS</sequence>
<feature type="transmembrane region" description="Helical" evidence="6">
    <location>
        <begin position="16"/>
        <end position="39"/>
    </location>
</feature>
<dbReference type="Pfam" id="PF02653">
    <property type="entry name" value="BPD_transp_2"/>
    <property type="match status" value="1"/>
</dbReference>
<dbReference type="EMBL" id="JASVDS010000005">
    <property type="protein sequence ID" value="MDL5033715.1"/>
    <property type="molecule type" value="Genomic_DNA"/>
</dbReference>
<evidence type="ECO:0000256" key="4">
    <source>
        <dbReference type="ARBA" id="ARBA00022989"/>
    </source>
</evidence>
<dbReference type="InterPro" id="IPR043428">
    <property type="entry name" value="LivM-like"/>
</dbReference>
<evidence type="ECO:0000256" key="3">
    <source>
        <dbReference type="ARBA" id="ARBA00022692"/>
    </source>
</evidence>
<dbReference type="RefSeq" id="WP_285983796.1">
    <property type="nucleotide sequence ID" value="NZ_JASVDS010000005.1"/>
</dbReference>
<accession>A0ABT7LNI6</accession>
<evidence type="ECO:0000313" key="8">
    <source>
        <dbReference type="Proteomes" id="UP001238603"/>
    </source>
</evidence>
<dbReference type="Proteomes" id="UP001238603">
    <property type="component" value="Unassembled WGS sequence"/>
</dbReference>
<evidence type="ECO:0000256" key="1">
    <source>
        <dbReference type="ARBA" id="ARBA00004651"/>
    </source>
</evidence>
<feature type="transmembrane region" description="Helical" evidence="6">
    <location>
        <begin position="121"/>
        <end position="140"/>
    </location>
</feature>
<reference evidence="7 8" key="1">
    <citation type="submission" date="2023-06" db="EMBL/GenBank/DDBJ databases">
        <title>Pelomonas sp. APW6 16S ribosomal RNA gene genome sequencing and assembly.</title>
        <authorList>
            <person name="Woo H."/>
        </authorList>
    </citation>
    <scope>NUCLEOTIDE SEQUENCE [LARGE SCALE GENOMIC DNA]</scope>
    <source>
        <strain evidence="7 8">APW6</strain>
    </source>
</reference>
<keyword evidence="3 6" id="KW-0812">Transmembrane</keyword>
<protein>
    <submittedName>
        <fullName evidence="7">Branched-chain amino acid ABC transporter permease</fullName>
    </submittedName>
</protein>
<comment type="subcellular location">
    <subcellularLocation>
        <location evidence="1">Cell membrane</location>
        <topology evidence="1">Multi-pass membrane protein</topology>
    </subcellularLocation>
</comment>
<dbReference type="CDD" id="cd06581">
    <property type="entry name" value="TM_PBP1_LivM_like"/>
    <property type="match status" value="1"/>
</dbReference>
<feature type="transmembrane region" description="Helical" evidence="6">
    <location>
        <begin position="240"/>
        <end position="266"/>
    </location>
</feature>
<feature type="transmembrane region" description="Helical" evidence="6">
    <location>
        <begin position="160"/>
        <end position="181"/>
    </location>
</feature>